<name>A0A494Z4X8_9BACI</name>
<dbReference type="AlphaFoldDB" id="A0A494Z4X8"/>
<keyword evidence="2" id="KW-1185">Reference proteome</keyword>
<organism evidence="1 2">
    <name type="scientific">Oceanobacillus bengalensis</name>
    <dbReference type="NCBI Taxonomy" id="1435466"/>
    <lineage>
        <taxon>Bacteria</taxon>
        <taxon>Bacillati</taxon>
        <taxon>Bacillota</taxon>
        <taxon>Bacilli</taxon>
        <taxon>Bacillales</taxon>
        <taxon>Bacillaceae</taxon>
        <taxon>Oceanobacillus</taxon>
    </lineage>
</organism>
<dbReference type="RefSeq" id="WP_121129339.1">
    <property type="nucleotide sequence ID" value="NZ_JBHUFK010000041.1"/>
</dbReference>
<evidence type="ECO:0000313" key="1">
    <source>
        <dbReference type="EMBL" id="RKQ17064.1"/>
    </source>
</evidence>
<gene>
    <name evidence="1" type="ORF">D8M05_05160</name>
</gene>
<evidence type="ECO:0000313" key="2">
    <source>
        <dbReference type="Proteomes" id="UP000281813"/>
    </source>
</evidence>
<dbReference type="Proteomes" id="UP000281813">
    <property type="component" value="Unassembled WGS sequence"/>
</dbReference>
<proteinExistence type="predicted"/>
<comment type="caution">
    <text evidence="1">The sequence shown here is derived from an EMBL/GenBank/DDBJ whole genome shotgun (WGS) entry which is preliminary data.</text>
</comment>
<dbReference type="EMBL" id="RBZO01000006">
    <property type="protein sequence ID" value="RKQ17064.1"/>
    <property type="molecule type" value="Genomic_DNA"/>
</dbReference>
<protein>
    <submittedName>
        <fullName evidence="1">Uncharacterized protein</fullName>
    </submittedName>
</protein>
<sequence length="281" mass="32547">MKINTSYPYPVLYMNNDDYVRSAFRTDIAIHEAFGEVKIHVQYNLENEVMERLIEKERSVYLIHVECAQTSFRNVYRTTKNELEVSIPTKKLRGKIDIHSFVIANERIEGYTNPSLNEWFQGIALTFEKGNILAIGDAIETTLYEENLEMLDLPSIAKVTKSLKNEFMEVELNSDIITISLPAYEYSQYAMNAKSNLKDTILATVILPSLVYVFTKLNDNQEDLEEYTWYQVLDKIFADNNHRIEDVGSDSLSALKAAQMVLRKPLKASFEEIEKRNRMED</sequence>
<accession>A0A494Z4X8</accession>
<dbReference type="OrthoDB" id="2339732at2"/>
<reference evidence="1 2" key="1">
    <citation type="journal article" date="2015" name="Antonie Van Leeuwenhoek">
        <title>Oceanobacillus bengalensis sp. nov., a bacterium isolated from seawater of the Bay of Bengal.</title>
        <authorList>
            <person name="Yongchang O."/>
            <person name="Xiang W."/>
            <person name="Wang G."/>
        </authorList>
    </citation>
    <scope>NUCLEOTIDE SEQUENCE [LARGE SCALE GENOMIC DNA]</scope>
    <source>
        <strain evidence="1 2">MCCC 1K00260</strain>
    </source>
</reference>